<comment type="subcellular location">
    <subcellularLocation>
        <location evidence="1">Cell membrane</location>
        <topology evidence="1">Multi-pass membrane protein</topology>
    </subcellularLocation>
</comment>
<feature type="transmembrane region" description="Helical" evidence="7">
    <location>
        <begin position="30"/>
        <end position="48"/>
    </location>
</feature>
<dbReference type="InterPro" id="IPR004633">
    <property type="entry name" value="NaPi_cotrn-rel/YqeW-like"/>
</dbReference>
<dbReference type="NCBIfam" id="NF037997">
    <property type="entry name" value="Na_Pi_symport"/>
    <property type="match status" value="1"/>
</dbReference>
<feature type="transmembrane region" description="Helical" evidence="7">
    <location>
        <begin position="239"/>
        <end position="258"/>
    </location>
</feature>
<dbReference type="AlphaFoldDB" id="A0A1M7TSK8"/>
<evidence type="ECO:0000256" key="3">
    <source>
        <dbReference type="ARBA" id="ARBA00022692"/>
    </source>
</evidence>
<evidence type="ECO:0000313" key="10">
    <source>
        <dbReference type="Proteomes" id="UP000184066"/>
    </source>
</evidence>
<evidence type="ECO:0000256" key="6">
    <source>
        <dbReference type="SAM" id="MobiDB-lite"/>
    </source>
</evidence>
<dbReference type="RefSeq" id="WP_083581497.1">
    <property type="nucleotide sequence ID" value="NZ_FOHL01000009.1"/>
</dbReference>
<dbReference type="PANTHER" id="PTHR10010:SF46">
    <property type="entry name" value="SODIUM-DEPENDENT PHOSPHATE TRANSPORT PROTEIN 2B"/>
    <property type="match status" value="1"/>
</dbReference>
<sequence length="606" mass="62721">MHRPALALLIAALAAGAALAAQQEGEQGLARMALGLAGGLAMFLLGMDRLSVGLRTMAGERMRAVLERFAGNRIAALLTGATVTAVIQSSSVTTVLVVGLVSAGAMTLTQSVGVILGANIGTTVTAQIVAFRIDDWALALLAGGFAVEFLSRDDRLRGAGGAALGLGLAFLGMEMMSGAMAPLRDDPAFWSLMTELGRRPALALAAGAAATALMQSSSATTGVVVVMAGQGLVSVETGIALALGANVGTCVTAVLAAIGKPADARRAAAVHVLFNLIGALAWLPFIDALAAMARAVSPLHPELQGAARAAAEAPRAIANANTLFNVINAAVMIGFADLLAAAARRLVPDRPEDGAVRPEFLNRALIAAPDFALHAARQETARLGDMALDALRAASQALERRDRARLEQAARTCERADALFKMIVDYLAELGRRRLTEDEAAELQRLALCASEFHAMSELVLDRVAPVARLILASRHAPALASQGVNEALRQAVISAVADAVRALREEDAEAARRNLAAEDDIDRRVAALGITHAPSATTPEAVARFRRDLEIGHVLRLIYSLSRRVARAALEQPPAALEAAPDAAEAEAEAPSTAAAAPPAGDAPR</sequence>
<keyword evidence="2" id="KW-1003">Cell membrane</keyword>
<proteinExistence type="predicted"/>
<evidence type="ECO:0000256" key="5">
    <source>
        <dbReference type="ARBA" id="ARBA00023136"/>
    </source>
</evidence>
<dbReference type="GO" id="GO:0005436">
    <property type="term" value="F:sodium:phosphate symporter activity"/>
    <property type="evidence" value="ECO:0007669"/>
    <property type="project" value="InterPro"/>
</dbReference>
<keyword evidence="5 7" id="KW-0472">Membrane</keyword>
<dbReference type="Proteomes" id="UP000184066">
    <property type="component" value="Unassembled WGS sequence"/>
</dbReference>
<dbReference type="GO" id="GO:0044341">
    <property type="term" value="P:sodium-dependent phosphate transport"/>
    <property type="evidence" value="ECO:0007669"/>
    <property type="project" value="InterPro"/>
</dbReference>
<dbReference type="GO" id="GO:0005886">
    <property type="term" value="C:plasma membrane"/>
    <property type="evidence" value="ECO:0007669"/>
    <property type="project" value="UniProtKB-SubCell"/>
</dbReference>
<feature type="transmembrane region" description="Helical" evidence="7">
    <location>
        <begin position="270"/>
        <end position="293"/>
    </location>
</feature>
<dbReference type="Pfam" id="PF02690">
    <property type="entry name" value="Na_Pi_cotrans"/>
    <property type="match status" value="2"/>
</dbReference>
<evidence type="ECO:0000313" key="9">
    <source>
        <dbReference type="EMBL" id="SHN73658.1"/>
    </source>
</evidence>
<dbReference type="InterPro" id="IPR003841">
    <property type="entry name" value="Na/Pi_transpt"/>
</dbReference>
<feature type="signal peptide" evidence="8">
    <location>
        <begin position="1"/>
        <end position="20"/>
    </location>
</feature>
<evidence type="ECO:0000256" key="7">
    <source>
        <dbReference type="SAM" id="Phobius"/>
    </source>
</evidence>
<keyword evidence="10" id="KW-1185">Reference proteome</keyword>
<keyword evidence="4 7" id="KW-1133">Transmembrane helix</keyword>
<feature type="transmembrane region" description="Helical" evidence="7">
    <location>
        <begin position="159"/>
        <end position="181"/>
    </location>
</feature>
<keyword evidence="8" id="KW-0732">Signal</keyword>
<protein>
    <submittedName>
        <fullName evidence="9">Phosphate:Na+ symporter</fullName>
    </submittedName>
</protein>
<name>A0A1M7TSK8_9RHOB</name>
<accession>A0A1M7TSK8</accession>
<keyword evidence="3 7" id="KW-0812">Transmembrane</keyword>
<evidence type="ECO:0000256" key="1">
    <source>
        <dbReference type="ARBA" id="ARBA00004651"/>
    </source>
</evidence>
<feature type="chain" id="PRO_5009929512" evidence="8">
    <location>
        <begin position="21"/>
        <end position="606"/>
    </location>
</feature>
<dbReference type="Gene3D" id="1.20.58.220">
    <property type="entry name" value="Phosphate transport system protein phou homolog 2, domain 2"/>
    <property type="match status" value="1"/>
</dbReference>
<evidence type="ECO:0000256" key="4">
    <source>
        <dbReference type="ARBA" id="ARBA00022989"/>
    </source>
</evidence>
<gene>
    <name evidence="9" type="ORF">SAMN05216200_10979</name>
</gene>
<reference evidence="9 10" key="1">
    <citation type="submission" date="2016-12" db="EMBL/GenBank/DDBJ databases">
        <authorList>
            <person name="Song W.-J."/>
            <person name="Kurnit D.M."/>
        </authorList>
    </citation>
    <scope>NUCLEOTIDE SEQUENCE [LARGE SCALE GENOMIC DNA]</scope>
    <source>
        <strain evidence="9 10">CGMCC 1.10808</strain>
    </source>
</reference>
<feature type="transmembrane region" description="Helical" evidence="7">
    <location>
        <begin position="69"/>
        <end position="89"/>
    </location>
</feature>
<organism evidence="9 10">
    <name type="scientific">Oceanicella actignis</name>
    <dbReference type="NCBI Taxonomy" id="1189325"/>
    <lineage>
        <taxon>Bacteria</taxon>
        <taxon>Pseudomonadati</taxon>
        <taxon>Pseudomonadota</taxon>
        <taxon>Alphaproteobacteria</taxon>
        <taxon>Rhodobacterales</taxon>
        <taxon>Paracoccaceae</taxon>
        <taxon>Oceanicella</taxon>
    </lineage>
</organism>
<dbReference type="EMBL" id="FRDL01000009">
    <property type="protein sequence ID" value="SHN73658.1"/>
    <property type="molecule type" value="Genomic_DNA"/>
</dbReference>
<dbReference type="InterPro" id="IPR038078">
    <property type="entry name" value="PhoU-like_sf"/>
</dbReference>
<evidence type="ECO:0000256" key="2">
    <source>
        <dbReference type="ARBA" id="ARBA00022475"/>
    </source>
</evidence>
<dbReference type="OrthoDB" id="9763003at2"/>
<dbReference type="PANTHER" id="PTHR10010">
    <property type="entry name" value="SOLUTE CARRIER FAMILY 34 SODIUM PHOSPHATE , MEMBER 2-RELATED"/>
    <property type="match status" value="1"/>
</dbReference>
<dbReference type="NCBIfam" id="TIGR00704">
    <property type="entry name" value="NaPi_cotrn_rel"/>
    <property type="match status" value="1"/>
</dbReference>
<feature type="region of interest" description="Disordered" evidence="6">
    <location>
        <begin position="572"/>
        <end position="606"/>
    </location>
</feature>
<dbReference type="SUPFAM" id="SSF109755">
    <property type="entry name" value="PhoU-like"/>
    <property type="match status" value="1"/>
</dbReference>
<evidence type="ECO:0000256" key="8">
    <source>
        <dbReference type="SAM" id="SignalP"/>
    </source>
</evidence>